<dbReference type="STRING" id="98765.A0A2R6RHR6"/>
<keyword evidence="3" id="KW-1185">Reference proteome</keyword>
<dbReference type="OrthoDB" id="1723750at2759"/>
<dbReference type="Proteomes" id="UP000186601">
    <property type="component" value="Unassembled WGS sequence"/>
</dbReference>
<organism evidence="2 3">
    <name type="scientific">Hermanssonia centrifuga</name>
    <dbReference type="NCBI Taxonomy" id="98765"/>
    <lineage>
        <taxon>Eukaryota</taxon>
        <taxon>Fungi</taxon>
        <taxon>Dikarya</taxon>
        <taxon>Basidiomycota</taxon>
        <taxon>Agaricomycotina</taxon>
        <taxon>Agaricomycetes</taxon>
        <taxon>Polyporales</taxon>
        <taxon>Meruliaceae</taxon>
        <taxon>Hermanssonia</taxon>
    </lineage>
</organism>
<evidence type="ECO:0000313" key="2">
    <source>
        <dbReference type="EMBL" id="PSS29551.1"/>
    </source>
</evidence>
<evidence type="ECO:0000256" key="1">
    <source>
        <dbReference type="SAM" id="MobiDB-lite"/>
    </source>
</evidence>
<accession>A0A2R6RHR6</accession>
<protein>
    <recommendedName>
        <fullName evidence="4">Histidine protein methyltransferase 1</fullName>
    </recommendedName>
</protein>
<sequence>MDSASTDGLTDLEFVEAPSDLVPGIYEGGLKTWECSIDLAERLSQLVGPDPGRSLRNKRIIEAATSGSISIHLQDYNDLVFRLVTLPNMILTWYMSPASSAFRTKSSETDTDDDADPLPPVDTSVAGELPISPALVSSFMKSLKEYDIELRFFSGSWETFNLQQTGGKYDIVITSETIYRTDSLPSLLDLMWKACTGVEDSELDKLTQQQLAINSSEEYPGRKESESSLCVVAAKLVYFGVGGGVVEFERAVENGTPSDVRRSRGQVETIWRREEGVKRNVMQIHWN</sequence>
<comment type="caution">
    <text evidence="2">The sequence shown here is derived from an EMBL/GenBank/DDBJ whole genome shotgun (WGS) entry which is preliminary data.</text>
</comment>
<dbReference type="EMBL" id="MLYV02000260">
    <property type="protein sequence ID" value="PSS29551.1"/>
    <property type="molecule type" value="Genomic_DNA"/>
</dbReference>
<reference evidence="2 3" key="1">
    <citation type="submission" date="2018-02" db="EMBL/GenBank/DDBJ databases">
        <title>Genome sequence of the basidiomycete white-rot fungus Phlebia centrifuga.</title>
        <authorList>
            <person name="Granchi Z."/>
            <person name="Peng M."/>
            <person name="de Vries R.P."/>
            <person name="Hilden K."/>
            <person name="Makela M.R."/>
            <person name="Grigoriev I."/>
            <person name="Riley R."/>
        </authorList>
    </citation>
    <scope>NUCLEOTIDE SEQUENCE [LARGE SCALE GENOMIC DNA]</scope>
    <source>
        <strain evidence="2 3">FBCC195</strain>
    </source>
</reference>
<evidence type="ECO:0008006" key="4">
    <source>
        <dbReference type="Google" id="ProtNLM"/>
    </source>
</evidence>
<name>A0A2R6RHR6_9APHY</name>
<feature type="region of interest" description="Disordered" evidence="1">
    <location>
        <begin position="104"/>
        <end position="125"/>
    </location>
</feature>
<dbReference type="AlphaFoldDB" id="A0A2R6RHR6"/>
<dbReference type="Gene3D" id="3.40.50.150">
    <property type="entry name" value="Vaccinia Virus protein VP39"/>
    <property type="match status" value="1"/>
</dbReference>
<gene>
    <name evidence="2" type="ORF">PHLCEN_2v2963</name>
</gene>
<proteinExistence type="predicted"/>
<dbReference type="InterPro" id="IPR029063">
    <property type="entry name" value="SAM-dependent_MTases_sf"/>
</dbReference>
<evidence type="ECO:0000313" key="3">
    <source>
        <dbReference type="Proteomes" id="UP000186601"/>
    </source>
</evidence>